<proteinExistence type="predicted"/>
<dbReference type="RefSeq" id="WP_342325163.1">
    <property type="nucleotide sequence ID" value="NZ_CP151800.1"/>
</dbReference>
<dbReference type="Proteomes" id="UP001466893">
    <property type="component" value="Chromosome"/>
</dbReference>
<evidence type="ECO:0000256" key="2">
    <source>
        <dbReference type="SAM" id="SignalP"/>
    </source>
</evidence>
<sequence>MRNRVIVITLLLTAVGSTMVAANEGEKSCVSVTVNGNRTLPYDCLSQRLLPPKMSEKTSENKGLNALSARQINQPANHLGLFNQSATAVRMGANFGHSAQSQRPSPAPISSPLLTGH</sequence>
<feature type="region of interest" description="Disordered" evidence="1">
    <location>
        <begin position="93"/>
        <end position="117"/>
    </location>
</feature>
<evidence type="ECO:0000313" key="4">
    <source>
        <dbReference type="Proteomes" id="UP001466893"/>
    </source>
</evidence>
<reference evidence="3 4" key="1">
    <citation type="submission" date="2024-04" db="EMBL/GenBank/DDBJ databases">
        <title>Kosakonia calanthae sp. nov., a halophilic bacterium isolated from leaves of Calanthe tiplacata.</title>
        <authorList>
            <person name="Wu P."/>
        </authorList>
    </citation>
    <scope>NUCLEOTIDE SEQUENCE [LARGE SCALE GENOMIC DNA]</scope>
    <source>
        <strain evidence="3 4">BYX6</strain>
    </source>
</reference>
<protein>
    <recommendedName>
        <fullName evidence="5">Secreted protein</fullName>
    </recommendedName>
</protein>
<feature type="signal peptide" evidence="2">
    <location>
        <begin position="1"/>
        <end position="21"/>
    </location>
</feature>
<keyword evidence="2" id="KW-0732">Signal</keyword>
<accession>A0ABZ3BCU1</accession>
<gene>
    <name evidence="3" type="ORF">AAEY27_10315</name>
</gene>
<evidence type="ECO:0000256" key="1">
    <source>
        <dbReference type="SAM" id="MobiDB-lite"/>
    </source>
</evidence>
<feature type="chain" id="PRO_5046135394" description="Secreted protein" evidence="2">
    <location>
        <begin position="22"/>
        <end position="117"/>
    </location>
</feature>
<organism evidence="3 4">
    <name type="scientific">Kosakonia calanthes</name>
    <dbReference type="NCBI Taxonomy" id="3139408"/>
    <lineage>
        <taxon>Bacteria</taxon>
        <taxon>Pseudomonadati</taxon>
        <taxon>Pseudomonadota</taxon>
        <taxon>Gammaproteobacteria</taxon>
        <taxon>Enterobacterales</taxon>
        <taxon>Enterobacteriaceae</taxon>
        <taxon>Kosakonia</taxon>
    </lineage>
</organism>
<name>A0ABZ3BCU1_9ENTR</name>
<evidence type="ECO:0008006" key="5">
    <source>
        <dbReference type="Google" id="ProtNLM"/>
    </source>
</evidence>
<dbReference type="EMBL" id="CP151800">
    <property type="protein sequence ID" value="WZW00244.1"/>
    <property type="molecule type" value="Genomic_DNA"/>
</dbReference>
<keyword evidence="4" id="KW-1185">Reference proteome</keyword>
<evidence type="ECO:0000313" key="3">
    <source>
        <dbReference type="EMBL" id="WZW00244.1"/>
    </source>
</evidence>